<name>A0A174ID77_9FIRM</name>
<dbReference type="STRING" id="39482.ERS852491_03438"/>
<sequence length="456" mass="51012">MGKRGEITAFLSLIFVLLISFITAILESTSIQVAKNLKRLDADRAVFSVFGEYSRELLEEYEILAIDGSYGTDSYEEKYLTDRMHYYGTSGMEHDIQGIQYLTDRNGSAFKEQALAYMEETYGIAAIRELAGRTGIWEVQKMQGEEADRQDSEINTELEEILADSGNALPDEENPLPHVAELKKSGILQLVLPQDYQLSDRQIAPGEQPSGRNLRFGRGSFYTRQGMEGVEERLLFHEYLIKKFGNAVNQVSEKRSLSYELEYILSGCASDRENLEAVVKKLLGIRFGMNYLYLQTDTAKQAEAEALALSLSTLAALPAVSGIVKQALLAAWAFGESLLDLRSLMTGKKAALVKDSTNWQLSLSSLLTLGTGEDLQEGADAEGGISYTDYLRILLFLKAEDVLVMKALDRVEQNMRTEKGDLSFCADACIVRLRVQNKAVIREGLTYQFPLYFGYR</sequence>
<keyword evidence="1" id="KW-0472">Membrane</keyword>
<evidence type="ECO:0000313" key="2">
    <source>
        <dbReference type="EMBL" id="CUO82909.1"/>
    </source>
</evidence>
<evidence type="ECO:0000313" key="3">
    <source>
        <dbReference type="Proteomes" id="UP000095544"/>
    </source>
</evidence>
<dbReference type="InterPro" id="IPR043756">
    <property type="entry name" value="DUF5702"/>
</dbReference>
<accession>A0A174ID77</accession>
<proteinExistence type="predicted"/>
<dbReference type="EMBL" id="CYZU01000037">
    <property type="protein sequence ID" value="CUO82909.1"/>
    <property type="molecule type" value="Genomic_DNA"/>
</dbReference>
<dbReference type="Pfam" id="PF18960">
    <property type="entry name" value="DUF5702"/>
    <property type="match status" value="1"/>
</dbReference>
<evidence type="ECO:0000256" key="1">
    <source>
        <dbReference type="SAM" id="Phobius"/>
    </source>
</evidence>
<organism evidence="2 3">
    <name type="scientific">Faecalicatena contorta</name>
    <dbReference type="NCBI Taxonomy" id="39482"/>
    <lineage>
        <taxon>Bacteria</taxon>
        <taxon>Bacillati</taxon>
        <taxon>Bacillota</taxon>
        <taxon>Clostridia</taxon>
        <taxon>Lachnospirales</taxon>
        <taxon>Lachnospiraceae</taxon>
        <taxon>Faecalicatena</taxon>
    </lineage>
</organism>
<reference evidence="2 3" key="1">
    <citation type="submission" date="2015-09" db="EMBL/GenBank/DDBJ databases">
        <authorList>
            <consortium name="Pathogen Informatics"/>
        </authorList>
    </citation>
    <scope>NUCLEOTIDE SEQUENCE [LARGE SCALE GENOMIC DNA]</scope>
    <source>
        <strain evidence="2 3">2789STDY5834876</strain>
    </source>
</reference>
<dbReference type="Proteomes" id="UP000095544">
    <property type="component" value="Unassembled WGS sequence"/>
</dbReference>
<dbReference type="AlphaFoldDB" id="A0A174ID77"/>
<gene>
    <name evidence="2" type="ORF">ERS852491_03438</name>
</gene>
<keyword evidence="1" id="KW-1133">Transmembrane helix</keyword>
<keyword evidence="1" id="KW-0812">Transmembrane</keyword>
<protein>
    <submittedName>
        <fullName evidence="2">Uncharacterized protein</fullName>
    </submittedName>
</protein>
<dbReference type="RefSeq" id="WP_055154416.1">
    <property type="nucleotide sequence ID" value="NZ_CYZU01000037.1"/>
</dbReference>
<feature type="transmembrane region" description="Helical" evidence="1">
    <location>
        <begin position="7"/>
        <end position="26"/>
    </location>
</feature>
<dbReference type="OrthoDB" id="5135382at2"/>